<dbReference type="Pfam" id="PF14311">
    <property type="entry name" value="DUF4379"/>
    <property type="match status" value="3"/>
</dbReference>
<organism evidence="3 4">
    <name type="scientific">Amycolatopsis silviterrae</name>
    <dbReference type="NCBI Taxonomy" id="1656914"/>
    <lineage>
        <taxon>Bacteria</taxon>
        <taxon>Bacillati</taxon>
        <taxon>Actinomycetota</taxon>
        <taxon>Actinomycetes</taxon>
        <taxon>Pseudonocardiales</taxon>
        <taxon>Pseudonocardiaceae</taxon>
        <taxon>Amycolatopsis</taxon>
    </lineage>
</organism>
<feature type="domain" description="Treble clef zinc finger" evidence="2">
    <location>
        <begin position="409"/>
        <end position="464"/>
    </location>
</feature>
<comment type="caution">
    <text evidence="3">The sequence shown here is derived from an EMBL/GenBank/DDBJ whole genome shotgun (WGS) entry which is preliminary data.</text>
</comment>
<feature type="region of interest" description="Disordered" evidence="1">
    <location>
        <begin position="164"/>
        <end position="183"/>
    </location>
</feature>
<evidence type="ECO:0000256" key="1">
    <source>
        <dbReference type="SAM" id="MobiDB-lite"/>
    </source>
</evidence>
<feature type="domain" description="Treble clef zinc finger" evidence="2">
    <location>
        <begin position="192"/>
        <end position="245"/>
    </location>
</feature>
<evidence type="ECO:0000259" key="2">
    <source>
        <dbReference type="Pfam" id="PF14311"/>
    </source>
</evidence>
<dbReference type="EMBL" id="JBHUKS010000026">
    <property type="protein sequence ID" value="MFD2472081.1"/>
    <property type="molecule type" value="Genomic_DNA"/>
</dbReference>
<dbReference type="InterPro" id="IPR025487">
    <property type="entry name" value="DUF4379"/>
</dbReference>
<keyword evidence="4" id="KW-1185">Reference proteome</keyword>
<gene>
    <name evidence="3" type="ORF">ACFSVL_32115</name>
</gene>
<dbReference type="Proteomes" id="UP001597483">
    <property type="component" value="Unassembled WGS sequence"/>
</dbReference>
<feature type="domain" description="Treble clef zinc finger" evidence="2">
    <location>
        <begin position="341"/>
        <end position="396"/>
    </location>
</feature>
<protein>
    <submittedName>
        <fullName evidence="3">Zinc-ribbon domain-containing protein</fullName>
    </submittedName>
</protein>
<proteinExistence type="predicted"/>
<dbReference type="PANTHER" id="PTHR37317:SF1">
    <property type="entry name" value="ZINC-RIBBON DOMAIN-CONTAINING PROTEIN-RELATED"/>
    <property type="match status" value="1"/>
</dbReference>
<evidence type="ECO:0000313" key="3">
    <source>
        <dbReference type="EMBL" id="MFD2472081.1"/>
    </source>
</evidence>
<sequence>MAVATQECSEPGCTRNAAFATKTRPAWCDPHITEILRLGGLEPLEPFTKPAAWRLTRCLACGCEAHYRLEYTLDKNRYGEPTCRACFWRDWAEMVRQRSGSPFHCDEAQPGAARKLAEEHGFEYLEPLTAVVRADDPHRVRCRYCGRISAQRTGDISFGCSCQSNPRRDRQTTNVSGPKNKNLLKDSGLPVLDWWDHERNDPAAWASVTVRGNRDAHWRCPDCGLRFVRRVRDMVTHRQCPDCELKRHAAWEAENKRYERTPVAAVPELLAAWADEADPSSIMVGDGWYYRFRCPHGHHPRLRPQSYLQSGCPSCRGNETRQARLAQVEADPTAFGMNREIAAQWHPEKNRTTRLETVSPNSRKIVWWREPSCGHEWQESPADRQKGQRLRCPLCRTILDSLAYHYPEIAAEWSPANPLSAWQVRPSGQTAFVPSWICRNDTGHEWNATLTSRASGSSCPNCRETGKSKVELDHHAAAQAVFGNAASGQPIRHDAFTRRGRWLVDITADLGSGRTIAIEYDGSYWHADKTEIDTAKSLDLLAAGYLVARLREHPLPGLPIVHDDYTEIVVHSTAPDPLAVLQQVQVWTDTRTS</sequence>
<dbReference type="PANTHER" id="PTHR37317">
    <property type="entry name" value="BLR8090 PROTEIN"/>
    <property type="match status" value="1"/>
</dbReference>
<accession>A0ABW5HG59</accession>
<evidence type="ECO:0000313" key="4">
    <source>
        <dbReference type="Proteomes" id="UP001597483"/>
    </source>
</evidence>
<reference evidence="4" key="1">
    <citation type="journal article" date="2019" name="Int. J. Syst. Evol. Microbiol.">
        <title>The Global Catalogue of Microorganisms (GCM) 10K type strain sequencing project: providing services to taxonomists for standard genome sequencing and annotation.</title>
        <authorList>
            <consortium name="The Broad Institute Genomics Platform"/>
            <consortium name="The Broad Institute Genome Sequencing Center for Infectious Disease"/>
            <person name="Wu L."/>
            <person name="Ma J."/>
        </authorList>
    </citation>
    <scope>NUCLEOTIDE SEQUENCE [LARGE SCALE GENOMIC DNA]</scope>
    <source>
        <strain evidence="4">CGMCC 4.7641</strain>
    </source>
</reference>
<dbReference type="Gene3D" id="3.40.960.10">
    <property type="entry name" value="VSR Endonuclease"/>
    <property type="match status" value="1"/>
</dbReference>
<name>A0ABW5HG59_9PSEU</name>